<keyword evidence="3" id="KW-1185">Reference proteome</keyword>
<feature type="non-terminal residue" evidence="2">
    <location>
        <position position="1"/>
    </location>
</feature>
<dbReference type="Proteomes" id="UP000265520">
    <property type="component" value="Unassembled WGS sequence"/>
</dbReference>
<evidence type="ECO:0000256" key="1">
    <source>
        <dbReference type="SAM" id="MobiDB-lite"/>
    </source>
</evidence>
<evidence type="ECO:0000313" key="2">
    <source>
        <dbReference type="EMBL" id="MCI69588.1"/>
    </source>
</evidence>
<dbReference type="AlphaFoldDB" id="A0A392U973"/>
<sequence length="59" mass="6590">NKKPTTQHHAARGAGHSCARRICQKQNRNRTTALRAAQHRLRAAQMLEAAEKCSFHAKA</sequence>
<organism evidence="2 3">
    <name type="scientific">Trifolium medium</name>
    <dbReference type="NCBI Taxonomy" id="97028"/>
    <lineage>
        <taxon>Eukaryota</taxon>
        <taxon>Viridiplantae</taxon>
        <taxon>Streptophyta</taxon>
        <taxon>Embryophyta</taxon>
        <taxon>Tracheophyta</taxon>
        <taxon>Spermatophyta</taxon>
        <taxon>Magnoliopsida</taxon>
        <taxon>eudicotyledons</taxon>
        <taxon>Gunneridae</taxon>
        <taxon>Pentapetalae</taxon>
        <taxon>rosids</taxon>
        <taxon>fabids</taxon>
        <taxon>Fabales</taxon>
        <taxon>Fabaceae</taxon>
        <taxon>Papilionoideae</taxon>
        <taxon>50 kb inversion clade</taxon>
        <taxon>NPAAA clade</taxon>
        <taxon>Hologalegina</taxon>
        <taxon>IRL clade</taxon>
        <taxon>Trifolieae</taxon>
        <taxon>Trifolium</taxon>
    </lineage>
</organism>
<comment type="caution">
    <text evidence="2">The sequence shown here is derived from an EMBL/GenBank/DDBJ whole genome shotgun (WGS) entry which is preliminary data.</text>
</comment>
<evidence type="ECO:0000313" key="3">
    <source>
        <dbReference type="Proteomes" id="UP000265520"/>
    </source>
</evidence>
<accession>A0A392U973</accession>
<name>A0A392U973_9FABA</name>
<feature type="compositionally biased region" description="Basic residues" evidence="1">
    <location>
        <begin position="1"/>
        <end position="11"/>
    </location>
</feature>
<feature type="region of interest" description="Disordered" evidence="1">
    <location>
        <begin position="1"/>
        <end position="22"/>
    </location>
</feature>
<proteinExistence type="predicted"/>
<dbReference type="EMBL" id="LXQA010759427">
    <property type="protein sequence ID" value="MCI69588.1"/>
    <property type="molecule type" value="Genomic_DNA"/>
</dbReference>
<reference evidence="2 3" key="1">
    <citation type="journal article" date="2018" name="Front. Plant Sci.">
        <title>Red Clover (Trifolium pratense) and Zigzag Clover (T. medium) - A Picture of Genomic Similarities and Differences.</title>
        <authorList>
            <person name="Dluhosova J."/>
            <person name="Istvanek J."/>
            <person name="Nedelnik J."/>
            <person name="Repkova J."/>
        </authorList>
    </citation>
    <scope>NUCLEOTIDE SEQUENCE [LARGE SCALE GENOMIC DNA]</scope>
    <source>
        <strain evidence="3">cv. 10/8</strain>
        <tissue evidence="2">Leaf</tissue>
    </source>
</reference>
<protein>
    <submittedName>
        <fullName evidence="2">Uncharacterized protein</fullName>
    </submittedName>
</protein>